<feature type="transmembrane region" description="Helical" evidence="8">
    <location>
        <begin position="293"/>
        <end position="312"/>
    </location>
</feature>
<evidence type="ECO:0000313" key="9">
    <source>
        <dbReference type="EMBL" id="UUP14795.1"/>
    </source>
</evidence>
<keyword evidence="2" id="KW-1003">Cell membrane</keyword>
<feature type="transmembrane region" description="Helical" evidence="8">
    <location>
        <begin position="108"/>
        <end position="127"/>
    </location>
</feature>
<keyword evidence="3" id="KW-0328">Glycosyltransferase</keyword>
<proteinExistence type="predicted"/>
<dbReference type="PANTHER" id="PTHR33908:SF11">
    <property type="entry name" value="MEMBRANE PROTEIN"/>
    <property type="match status" value="1"/>
</dbReference>
<evidence type="ECO:0000256" key="5">
    <source>
        <dbReference type="ARBA" id="ARBA00022692"/>
    </source>
</evidence>
<dbReference type="Proteomes" id="UP001316184">
    <property type="component" value="Chromosome"/>
</dbReference>
<feature type="transmembrane region" description="Helical" evidence="8">
    <location>
        <begin position="164"/>
        <end position="192"/>
    </location>
</feature>
<feature type="transmembrane region" description="Helical" evidence="8">
    <location>
        <begin position="43"/>
        <end position="62"/>
    </location>
</feature>
<gene>
    <name evidence="9" type="ORF">NQV15_05655</name>
</gene>
<evidence type="ECO:0000256" key="6">
    <source>
        <dbReference type="ARBA" id="ARBA00022989"/>
    </source>
</evidence>
<keyword evidence="4" id="KW-0808">Transferase</keyword>
<comment type="subcellular location">
    <subcellularLocation>
        <location evidence="1">Cell membrane</location>
        <topology evidence="1">Multi-pass membrane protein</topology>
    </subcellularLocation>
</comment>
<evidence type="ECO:0000256" key="7">
    <source>
        <dbReference type="ARBA" id="ARBA00023136"/>
    </source>
</evidence>
<evidence type="ECO:0008006" key="11">
    <source>
        <dbReference type="Google" id="ProtNLM"/>
    </source>
</evidence>
<keyword evidence="5 8" id="KW-0812">Transmembrane</keyword>
<dbReference type="PANTHER" id="PTHR33908">
    <property type="entry name" value="MANNOSYLTRANSFERASE YKCB-RELATED"/>
    <property type="match status" value="1"/>
</dbReference>
<feature type="transmembrane region" description="Helical" evidence="8">
    <location>
        <begin position="318"/>
        <end position="336"/>
    </location>
</feature>
<dbReference type="InterPro" id="IPR050297">
    <property type="entry name" value="LipidA_mod_glycosyltrf_83"/>
</dbReference>
<feature type="transmembrane region" description="Helical" evidence="8">
    <location>
        <begin position="74"/>
        <end position="96"/>
    </location>
</feature>
<accession>A0ABY5M9I5</accession>
<protein>
    <recommendedName>
        <fullName evidence="11">Glycosyltransferase RgtA/B/C/D-like domain-containing protein</fullName>
    </recommendedName>
</protein>
<sequence>MADLRVRRPTTSLPVFLGAVIVVMVGVRLLYLGQPAGRDEAGFLLVGAGWDHGTSLYGAFWVDRPPLLIWIMELSGSLLALRLVGLAACILMVLGVARTAHLAAGDRAARWAAAAAALFSTAHWFGVPRTNGEMLASAFVAWGLALAAQALLRPDRRWWPAALGAGVMAACSVLIKQTIIDGAVFALVLAAAIAWQQPRRRRQAAAVVALAAVAFVVTIGLALAAAATRGTSVPDLFDALVTFRAEAGEVIRRSASSATTDRLLLLIGTWLAGGLAIIAALTAWHGLRGRDPVLLATLAVIAFVCGAALLGGSYWAHYLFQLVPASALAAGLLVDMVRPRVRVAVAAFTVIMTCGNVLWTVVSPPEDGALAETVGHWLRQSGDPSDTAVVAYGQPNVLTNADMTSPYPYLWSLPVRTRDSDLRVMSGVLSGPDRPTWFVDWSGIRSWGVDPTTAQTVLERHYRKVADVCGRTIWLERTQQRRLAPFPECP</sequence>
<keyword evidence="6 8" id="KW-1133">Transmembrane helix</keyword>
<dbReference type="EMBL" id="CP102173">
    <property type="protein sequence ID" value="UUP14795.1"/>
    <property type="molecule type" value="Genomic_DNA"/>
</dbReference>
<feature type="transmembrane region" description="Helical" evidence="8">
    <location>
        <begin position="12"/>
        <end position="31"/>
    </location>
</feature>
<keyword evidence="7 8" id="KW-0472">Membrane</keyword>
<evidence type="ECO:0000256" key="2">
    <source>
        <dbReference type="ARBA" id="ARBA00022475"/>
    </source>
</evidence>
<evidence type="ECO:0000256" key="8">
    <source>
        <dbReference type="SAM" id="Phobius"/>
    </source>
</evidence>
<feature type="transmembrane region" description="Helical" evidence="8">
    <location>
        <begin position="343"/>
        <end position="362"/>
    </location>
</feature>
<evidence type="ECO:0000313" key="10">
    <source>
        <dbReference type="Proteomes" id="UP001316184"/>
    </source>
</evidence>
<dbReference type="RefSeq" id="WP_232398669.1">
    <property type="nucleotide sequence ID" value="NZ_CP102173.1"/>
</dbReference>
<feature type="transmembrane region" description="Helical" evidence="8">
    <location>
        <begin position="204"/>
        <end position="227"/>
    </location>
</feature>
<keyword evidence="10" id="KW-1185">Reference proteome</keyword>
<evidence type="ECO:0000256" key="1">
    <source>
        <dbReference type="ARBA" id="ARBA00004651"/>
    </source>
</evidence>
<feature type="transmembrane region" description="Helical" evidence="8">
    <location>
        <begin position="134"/>
        <end position="152"/>
    </location>
</feature>
<evidence type="ECO:0000256" key="4">
    <source>
        <dbReference type="ARBA" id="ARBA00022679"/>
    </source>
</evidence>
<name>A0ABY5M9I5_9ACTN</name>
<feature type="transmembrane region" description="Helical" evidence="8">
    <location>
        <begin position="263"/>
        <end position="281"/>
    </location>
</feature>
<evidence type="ECO:0000256" key="3">
    <source>
        <dbReference type="ARBA" id="ARBA00022676"/>
    </source>
</evidence>
<reference evidence="9 10" key="1">
    <citation type="submission" date="2022-08" db="EMBL/GenBank/DDBJ databases">
        <title>novel species in genus Aeromicrobium.</title>
        <authorList>
            <person name="Ye L."/>
        </authorList>
    </citation>
    <scope>NUCLEOTIDE SEQUENCE [LARGE SCALE GENOMIC DNA]</scope>
    <source>
        <strain evidence="10">zg-Y1379</strain>
    </source>
</reference>
<organism evidence="9 10">
    <name type="scientific">Aeromicrobium wangtongii</name>
    <dbReference type="NCBI Taxonomy" id="2969247"/>
    <lineage>
        <taxon>Bacteria</taxon>
        <taxon>Bacillati</taxon>
        <taxon>Actinomycetota</taxon>
        <taxon>Actinomycetes</taxon>
        <taxon>Propionibacteriales</taxon>
        <taxon>Nocardioidaceae</taxon>
        <taxon>Aeromicrobium</taxon>
    </lineage>
</organism>